<organism evidence="2 3">
    <name type="scientific">Viridothelium virens</name>
    <name type="common">Speckled blister lichen</name>
    <name type="synonym">Trypethelium virens</name>
    <dbReference type="NCBI Taxonomy" id="1048519"/>
    <lineage>
        <taxon>Eukaryota</taxon>
        <taxon>Fungi</taxon>
        <taxon>Dikarya</taxon>
        <taxon>Ascomycota</taxon>
        <taxon>Pezizomycotina</taxon>
        <taxon>Dothideomycetes</taxon>
        <taxon>Dothideomycetes incertae sedis</taxon>
        <taxon>Trypetheliales</taxon>
        <taxon>Trypetheliaceae</taxon>
        <taxon>Viridothelium</taxon>
    </lineage>
</organism>
<keyword evidence="1" id="KW-0812">Transmembrane</keyword>
<sequence length="109" mass="12043">MLHCDYHLLLLALALPSHFCIFGVQEALATLVSSSIFHISTGNSKGQASKHHGWISCFTIVILGGLHYVSLFSSFVGIPRLDFAFSCLQAFTSMAMILSFLRWMHLAVL</sequence>
<dbReference type="Proteomes" id="UP000800092">
    <property type="component" value="Unassembled WGS sequence"/>
</dbReference>
<keyword evidence="3" id="KW-1185">Reference proteome</keyword>
<gene>
    <name evidence="2" type="ORF">EV356DRAFT_53728</name>
</gene>
<name>A0A6A6HH21_VIRVR</name>
<feature type="transmembrane region" description="Helical" evidence="1">
    <location>
        <begin position="53"/>
        <end position="71"/>
    </location>
</feature>
<evidence type="ECO:0000313" key="3">
    <source>
        <dbReference type="Proteomes" id="UP000800092"/>
    </source>
</evidence>
<accession>A0A6A6HH21</accession>
<keyword evidence="1" id="KW-0472">Membrane</keyword>
<dbReference type="EMBL" id="ML991783">
    <property type="protein sequence ID" value="KAF2236843.1"/>
    <property type="molecule type" value="Genomic_DNA"/>
</dbReference>
<protein>
    <submittedName>
        <fullName evidence="2">Uncharacterized protein</fullName>
    </submittedName>
</protein>
<proteinExistence type="predicted"/>
<reference evidence="2" key="1">
    <citation type="journal article" date="2020" name="Stud. Mycol.">
        <title>101 Dothideomycetes genomes: a test case for predicting lifestyles and emergence of pathogens.</title>
        <authorList>
            <person name="Haridas S."/>
            <person name="Albert R."/>
            <person name="Binder M."/>
            <person name="Bloem J."/>
            <person name="Labutti K."/>
            <person name="Salamov A."/>
            <person name="Andreopoulos B."/>
            <person name="Baker S."/>
            <person name="Barry K."/>
            <person name="Bills G."/>
            <person name="Bluhm B."/>
            <person name="Cannon C."/>
            <person name="Castanera R."/>
            <person name="Culley D."/>
            <person name="Daum C."/>
            <person name="Ezra D."/>
            <person name="Gonzalez J."/>
            <person name="Henrissat B."/>
            <person name="Kuo A."/>
            <person name="Liang C."/>
            <person name="Lipzen A."/>
            <person name="Lutzoni F."/>
            <person name="Magnuson J."/>
            <person name="Mondo S."/>
            <person name="Nolan M."/>
            <person name="Ohm R."/>
            <person name="Pangilinan J."/>
            <person name="Park H.-J."/>
            <person name="Ramirez L."/>
            <person name="Alfaro M."/>
            <person name="Sun H."/>
            <person name="Tritt A."/>
            <person name="Yoshinaga Y."/>
            <person name="Zwiers L.-H."/>
            <person name="Turgeon B."/>
            <person name="Goodwin S."/>
            <person name="Spatafora J."/>
            <person name="Crous P."/>
            <person name="Grigoriev I."/>
        </authorList>
    </citation>
    <scope>NUCLEOTIDE SEQUENCE</scope>
    <source>
        <strain evidence="2">Tuck. ex Michener</strain>
    </source>
</reference>
<dbReference type="AlphaFoldDB" id="A0A6A6HH21"/>
<evidence type="ECO:0000256" key="1">
    <source>
        <dbReference type="SAM" id="Phobius"/>
    </source>
</evidence>
<keyword evidence="1" id="KW-1133">Transmembrane helix</keyword>
<feature type="transmembrane region" description="Helical" evidence="1">
    <location>
        <begin position="83"/>
        <end position="104"/>
    </location>
</feature>
<evidence type="ECO:0000313" key="2">
    <source>
        <dbReference type="EMBL" id="KAF2236843.1"/>
    </source>
</evidence>